<accession>A0A4P6LTI1</accession>
<evidence type="ECO:0000313" key="3">
    <source>
        <dbReference type="Proteomes" id="UP000289794"/>
    </source>
</evidence>
<sequence length="162" mass="18699">MFESDAGDPKRIQHFTKVHGFAHLIAVEEGIDEKKRNILEIAALVHDIGIRYAKEQYGYQNGKLQEEIGPAYARKLLEEIGIQEETISRVEFLVGHHHTYQGVDDIDWQILLEADFLVNSFEGKMSRESIINTVEKVFQTESGRKLCQVMYRLSDKKEGLYE</sequence>
<dbReference type="Pfam" id="PF01966">
    <property type="entry name" value="HD"/>
    <property type="match status" value="1"/>
</dbReference>
<organism evidence="2 3">
    <name type="scientific">Blautia producta</name>
    <dbReference type="NCBI Taxonomy" id="33035"/>
    <lineage>
        <taxon>Bacteria</taxon>
        <taxon>Bacillati</taxon>
        <taxon>Bacillota</taxon>
        <taxon>Clostridia</taxon>
        <taxon>Lachnospirales</taxon>
        <taxon>Lachnospiraceae</taxon>
        <taxon>Blautia</taxon>
    </lineage>
</organism>
<dbReference type="Proteomes" id="UP000289794">
    <property type="component" value="Chromosome"/>
</dbReference>
<dbReference type="Gene3D" id="1.10.3210.10">
    <property type="entry name" value="Hypothetical protein af1432"/>
    <property type="match status" value="1"/>
</dbReference>
<dbReference type="EMBL" id="CP035945">
    <property type="protein sequence ID" value="QBE94935.1"/>
    <property type="molecule type" value="Genomic_DNA"/>
</dbReference>
<evidence type="ECO:0000313" key="2">
    <source>
        <dbReference type="EMBL" id="QBE94935.1"/>
    </source>
</evidence>
<dbReference type="InterPro" id="IPR003607">
    <property type="entry name" value="HD/PDEase_dom"/>
</dbReference>
<protein>
    <recommendedName>
        <fullName evidence="1">HD domain-containing protein</fullName>
    </recommendedName>
</protein>
<evidence type="ECO:0000259" key="1">
    <source>
        <dbReference type="Pfam" id="PF01966"/>
    </source>
</evidence>
<gene>
    <name evidence="2" type="ORF">PMF13cell1_00430</name>
</gene>
<dbReference type="AlphaFoldDB" id="A0A4P6LTI1"/>
<dbReference type="CDD" id="cd00077">
    <property type="entry name" value="HDc"/>
    <property type="match status" value="1"/>
</dbReference>
<dbReference type="SUPFAM" id="SSF109604">
    <property type="entry name" value="HD-domain/PDEase-like"/>
    <property type="match status" value="1"/>
</dbReference>
<dbReference type="KEGG" id="bpro:PMF13cell1_00430"/>
<proteinExistence type="predicted"/>
<dbReference type="InterPro" id="IPR006674">
    <property type="entry name" value="HD_domain"/>
</dbReference>
<reference evidence="2 3" key="1">
    <citation type="submission" date="2019-01" db="EMBL/GenBank/DDBJ databases">
        <title>PMF-metabolizing Aryl O-demethylase.</title>
        <authorList>
            <person name="Kim M."/>
        </authorList>
    </citation>
    <scope>NUCLEOTIDE SEQUENCE [LARGE SCALE GENOMIC DNA]</scope>
    <source>
        <strain evidence="2 3">PMF1</strain>
    </source>
</reference>
<feature type="domain" description="HD" evidence="1">
    <location>
        <begin position="11"/>
        <end position="100"/>
    </location>
</feature>
<name>A0A4P6LTI1_9FIRM</name>
<dbReference type="RefSeq" id="WP_130179654.1">
    <property type="nucleotide sequence ID" value="NZ_CP035945.1"/>
</dbReference>